<evidence type="ECO:0000313" key="2">
    <source>
        <dbReference type="Proteomes" id="UP000185207"/>
    </source>
</evidence>
<dbReference type="EMBL" id="FSRK01000001">
    <property type="protein sequence ID" value="SIN83812.1"/>
    <property type="molecule type" value="Genomic_DNA"/>
</dbReference>
<evidence type="ECO:0000313" key="1">
    <source>
        <dbReference type="EMBL" id="SIN83812.1"/>
    </source>
</evidence>
<dbReference type="AlphaFoldDB" id="A0A1N6EL86"/>
<keyword evidence="2" id="KW-1185">Reference proteome</keyword>
<accession>A0A1N6EL86</accession>
<organism evidence="1 2">
    <name type="scientific">Epilithonimonas zeae</name>
    <dbReference type="NCBI Taxonomy" id="1416779"/>
    <lineage>
        <taxon>Bacteria</taxon>
        <taxon>Pseudomonadati</taxon>
        <taxon>Bacteroidota</taxon>
        <taxon>Flavobacteriia</taxon>
        <taxon>Flavobacteriales</taxon>
        <taxon>Weeksellaceae</taxon>
        <taxon>Chryseobacterium group</taxon>
        <taxon>Epilithonimonas</taxon>
    </lineage>
</organism>
<dbReference type="STRING" id="1416779.SAMN05444409_0710"/>
<proteinExistence type="predicted"/>
<dbReference type="RefSeq" id="WP_074233505.1">
    <property type="nucleotide sequence ID" value="NZ_FSRK01000001.1"/>
</dbReference>
<protein>
    <submittedName>
        <fullName evidence="1">Uncharacterized protein</fullName>
    </submittedName>
</protein>
<gene>
    <name evidence="1" type="ORF">SAMN05444409_0710</name>
</gene>
<dbReference type="Proteomes" id="UP000185207">
    <property type="component" value="Unassembled WGS sequence"/>
</dbReference>
<reference evidence="2" key="1">
    <citation type="submission" date="2016-11" db="EMBL/GenBank/DDBJ databases">
        <authorList>
            <person name="Varghese N."/>
            <person name="Submissions S."/>
        </authorList>
    </citation>
    <scope>NUCLEOTIDE SEQUENCE [LARGE SCALE GENOMIC DNA]</scope>
    <source>
        <strain evidence="2">DSM 27623</strain>
    </source>
</reference>
<sequence>MEELNEIELILIDNLTIKYPSLKSHIPHLKVAERKHNKDNLIVNLIYSDFSGDFDDINALFSNGENIEIKGLKEGLSYVIDVSNGEITSIEFNTYNEKWDGKFGDYEIVKPE</sequence>
<name>A0A1N6EL86_9FLAO</name>
<dbReference type="OrthoDB" id="767591at2"/>